<evidence type="ECO:0000259" key="1">
    <source>
        <dbReference type="Pfam" id="PF01243"/>
    </source>
</evidence>
<reference evidence="2" key="1">
    <citation type="submission" date="2021-03" db="EMBL/GenBank/DDBJ databases">
        <title>Bacillus suaedae sp. nov., isolated from Suaeda aralocaspica.</title>
        <authorList>
            <person name="Lei R.F.R."/>
        </authorList>
    </citation>
    <scope>NUCLEOTIDE SEQUENCE</scope>
    <source>
        <strain evidence="2">YZJH907-2</strain>
    </source>
</reference>
<dbReference type="Gene3D" id="2.30.110.10">
    <property type="entry name" value="Electron Transport, Fmn-binding Protein, Chain A"/>
    <property type="match status" value="1"/>
</dbReference>
<sequence length="212" mass="24019">MNETYQFNNTIRTEKELRSLIGFPSELVKNKAITYLDENCREFISKSPFVLLSTSDQNGHCDVSPRGDKSGFVQVLSEKQLVIPERPGNKRIDSMRNIITNPKVGLLFLIPGLGETLRVNGKATLVTDDLLLERMKVNGKKPLLAIGVEVEECFIHCAKAFKRSHLWEPDSWMDRELLPSAAQIVFAHAKLPNTSVESIQARLEESYSKRLY</sequence>
<dbReference type="NCBIfam" id="TIGR04025">
    <property type="entry name" value="PPOX_FMN_DR2398"/>
    <property type="match status" value="1"/>
</dbReference>
<dbReference type="RefSeq" id="WP_210597265.1">
    <property type="nucleotide sequence ID" value="NZ_JAGKSQ010000004.1"/>
</dbReference>
<dbReference type="Proteomes" id="UP000678228">
    <property type="component" value="Unassembled WGS sequence"/>
</dbReference>
<evidence type="ECO:0000313" key="3">
    <source>
        <dbReference type="Proteomes" id="UP000678228"/>
    </source>
</evidence>
<name>A0A940WSA5_9BACI</name>
<dbReference type="InterPro" id="IPR012349">
    <property type="entry name" value="Split_barrel_FMN-bd"/>
</dbReference>
<dbReference type="EMBL" id="JAGKSQ010000004">
    <property type="protein sequence ID" value="MBP3951560.1"/>
    <property type="molecule type" value="Genomic_DNA"/>
</dbReference>
<keyword evidence="3" id="KW-1185">Reference proteome</keyword>
<dbReference type="SUPFAM" id="SSF50475">
    <property type="entry name" value="FMN-binding split barrel"/>
    <property type="match status" value="1"/>
</dbReference>
<evidence type="ECO:0000313" key="2">
    <source>
        <dbReference type="EMBL" id="MBP3951560.1"/>
    </source>
</evidence>
<dbReference type="AlphaFoldDB" id="A0A940WSA5"/>
<protein>
    <submittedName>
        <fullName evidence="2">Pyridoxamine 5'-phosphate oxidase family protein</fullName>
    </submittedName>
</protein>
<organism evidence="2 3">
    <name type="scientific">Halalkalibacter suaedae</name>
    <dbReference type="NCBI Taxonomy" id="2822140"/>
    <lineage>
        <taxon>Bacteria</taxon>
        <taxon>Bacillati</taxon>
        <taxon>Bacillota</taxon>
        <taxon>Bacilli</taxon>
        <taxon>Bacillales</taxon>
        <taxon>Bacillaceae</taxon>
        <taxon>Halalkalibacter</taxon>
    </lineage>
</organism>
<accession>A0A940WSA5</accession>
<gene>
    <name evidence="2" type="ORF">J7W16_10470</name>
</gene>
<comment type="caution">
    <text evidence="2">The sequence shown here is derived from an EMBL/GenBank/DDBJ whole genome shotgun (WGS) entry which is preliminary data.</text>
</comment>
<dbReference type="PANTHER" id="PTHR42815:SF2">
    <property type="entry name" value="FAD-BINDING, PUTATIVE (AFU_ORTHOLOGUE AFUA_6G07600)-RELATED"/>
    <property type="match status" value="1"/>
</dbReference>
<dbReference type="PANTHER" id="PTHR42815">
    <property type="entry name" value="FAD-BINDING, PUTATIVE (AFU_ORTHOLOGUE AFUA_6G07600)-RELATED"/>
    <property type="match status" value="1"/>
</dbReference>
<dbReference type="InterPro" id="IPR011576">
    <property type="entry name" value="Pyridox_Oxase_N"/>
</dbReference>
<feature type="domain" description="Pyridoxamine 5'-phosphate oxidase N-terminal" evidence="1">
    <location>
        <begin position="36"/>
        <end position="156"/>
    </location>
</feature>
<dbReference type="InterPro" id="IPR024029">
    <property type="entry name" value="Pyridox_Oxase_FMN-dep"/>
</dbReference>
<dbReference type="Pfam" id="PF01243">
    <property type="entry name" value="PNPOx_N"/>
    <property type="match status" value="1"/>
</dbReference>
<proteinExistence type="predicted"/>